<dbReference type="OrthoDB" id="9801056at2"/>
<evidence type="ECO:0000259" key="1">
    <source>
        <dbReference type="Pfam" id="PF01370"/>
    </source>
</evidence>
<dbReference type="RefSeq" id="WP_147493099.1">
    <property type="nucleotide sequence ID" value="NZ_CP041659.1"/>
</dbReference>
<evidence type="ECO:0000313" key="3">
    <source>
        <dbReference type="Proteomes" id="UP000321857"/>
    </source>
</evidence>
<dbReference type="EMBL" id="CP041659">
    <property type="protein sequence ID" value="QDP18636.1"/>
    <property type="molecule type" value="Genomic_DNA"/>
</dbReference>
<dbReference type="PRINTS" id="PR00081">
    <property type="entry name" value="GDHRDH"/>
</dbReference>
<dbReference type="KEGG" id="sxa:FMM02_00850"/>
<sequence>MRILVTGAAGLVGSAIAQRLAADHDVIGIDILPGAKVDIVGDCRSVTEWGRGIGRIDAVVHSAALHAPHVGHRSDTAFREINVDATRGLIDFALDRGAEHFIYTSTTSLYGHALEARNQAVWVDESLQPQPRDIYDETKLAAEALVASAGGSMTTTILRMSRCFREPAAAMAWYRLYRGIDRRDVAQAHALALGRSGAPAIYVISGNSPFQPEDCSELLSAAPNVIAKRCPDLIGPAQSAGWPVPQSIDRVYDSRLAVQALGFSPRFGMAACLAGDWDPAPAG</sequence>
<dbReference type="InterPro" id="IPR002347">
    <property type="entry name" value="SDR_fam"/>
</dbReference>
<dbReference type="PANTHER" id="PTHR43245:SF54">
    <property type="entry name" value="BLL0593 PROTEIN"/>
    <property type="match status" value="1"/>
</dbReference>
<proteinExistence type="predicted"/>
<feature type="domain" description="NAD-dependent epimerase/dehydratase" evidence="1">
    <location>
        <begin position="3"/>
        <end position="161"/>
    </location>
</feature>
<name>A0A516IP59_9SPHN</name>
<dbReference type="InterPro" id="IPR036291">
    <property type="entry name" value="NAD(P)-bd_dom_sf"/>
</dbReference>
<dbReference type="CDD" id="cd08946">
    <property type="entry name" value="SDR_e"/>
    <property type="match status" value="1"/>
</dbReference>
<organism evidence="2 3">
    <name type="scientific">Sphingomonas xanthus</name>
    <dbReference type="NCBI Taxonomy" id="2594473"/>
    <lineage>
        <taxon>Bacteria</taxon>
        <taxon>Pseudomonadati</taxon>
        <taxon>Pseudomonadota</taxon>
        <taxon>Alphaproteobacteria</taxon>
        <taxon>Sphingomonadales</taxon>
        <taxon>Sphingomonadaceae</taxon>
        <taxon>Sphingomonas</taxon>
    </lineage>
</organism>
<dbReference type="PANTHER" id="PTHR43245">
    <property type="entry name" value="BIFUNCTIONAL POLYMYXIN RESISTANCE PROTEIN ARNA"/>
    <property type="match status" value="1"/>
</dbReference>
<dbReference type="Gene3D" id="3.40.50.720">
    <property type="entry name" value="NAD(P)-binding Rossmann-like Domain"/>
    <property type="match status" value="1"/>
</dbReference>
<accession>A0A516IP59</accession>
<reference evidence="2 3" key="1">
    <citation type="submission" date="2019-07" db="EMBL/GenBank/DDBJ databases">
        <title>Sphingomonas AE3 Genome sequencing and assembly.</title>
        <authorList>
            <person name="Kim H."/>
        </authorList>
    </citation>
    <scope>NUCLEOTIDE SEQUENCE [LARGE SCALE GENOMIC DNA]</scope>
    <source>
        <strain evidence="2 3">AE3</strain>
    </source>
</reference>
<protein>
    <submittedName>
        <fullName evidence="2">NAD(P)-dependent oxidoreductase</fullName>
    </submittedName>
</protein>
<keyword evidence="3" id="KW-1185">Reference proteome</keyword>
<dbReference type="AlphaFoldDB" id="A0A516IP59"/>
<dbReference type="InterPro" id="IPR001509">
    <property type="entry name" value="Epimerase_deHydtase"/>
</dbReference>
<dbReference type="Proteomes" id="UP000321857">
    <property type="component" value="Chromosome"/>
</dbReference>
<dbReference type="SUPFAM" id="SSF51735">
    <property type="entry name" value="NAD(P)-binding Rossmann-fold domains"/>
    <property type="match status" value="1"/>
</dbReference>
<evidence type="ECO:0000313" key="2">
    <source>
        <dbReference type="EMBL" id="QDP18636.1"/>
    </source>
</evidence>
<dbReference type="InterPro" id="IPR050177">
    <property type="entry name" value="Lipid_A_modif_metabolic_enz"/>
</dbReference>
<gene>
    <name evidence="2" type="ORF">FMM02_00850</name>
</gene>
<dbReference type="Pfam" id="PF01370">
    <property type="entry name" value="Epimerase"/>
    <property type="match status" value="1"/>
</dbReference>